<organism evidence="1 2">
    <name type="scientific">Dethiosulfovibrio salsuginis</name>
    <dbReference type="NCBI Taxonomy" id="561720"/>
    <lineage>
        <taxon>Bacteria</taxon>
        <taxon>Thermotogati</taxon>
        <taxon>Synergistota</taxon>
        <taxon>Synergistia</taxon>
        <taxon>Synergistales</taxon>
        <taxon>Dethiosulfovibrionaceae</taxon>
        <taxon>Dethiosulfovibrio</taxon>
    </lineage>
</organism>
<evidence type="ECO:0000313" key="2">
    <source>
        <dbReference type="Proteomes" id="UP000193355"/>
    </source>
</evidence>
<protein>
    <submittedName>
        <fullName evidence="1">Uncharacterized protein</fullName>
    </submittedName>
</protein>
<reference evidence="2" key="1">
    <citation type="submission" date="2017-04" db="EMBL/GenBank/DDBJ databases">
        <authorList>
            <person name="Varghese N."/>
            <person name="Submissions S."/>
        </authorList>
    </citation>
    <scope>NUCLEOTIDE SEQUENCE [LARGE SCALE GENOMIC DNA]</scope>
    <source>
        <strain evidence="2">USBA 82</strain>
    </source>
</reference>
<proteinExistence type="predicted"/>
<dbReference type="STRING" id="561720.SAMN06275492_1612"/>
<evidence type="ECO:0000313" key="1">
    <source>
        <dbReference type="EMBL" id="SMG52328.1"/>
    </source>
</evidence>
<sequence>MVFTNTKTRKKHEKQFFAATITGYAFILKMQGDLIILR</sequence>
<dbReference type="Proteomes" id="UP000193355">
    <property type="component" value="Unassembled WGS sequence"/>
</dbReference>
<name>A0A1X7LER1_9BACT</name>
<gene>
    <name evidence="1" type="ORF">SAMN06275492_1612</name>
</gene>
<keyword evidence="2" id="KW-1185">Reference proteome</keyword>
<accession>A0A1X7LER1</accession>
<dbReference type="AlphaFoldDB" id="A0A1X7LER1"/>
<dbReference type="EMBL" id="FXBB01000061">
    <property type="protein sequence ID" value="SMG52328.1"/>
    <property type="molecule type" value="Genomic_DNA"/>
</dbReference>